<protein>
    <submittedName>
        <fullName evidence="5">Regulatory protein, gntR family</fullName>
    </submittedName>
</protein>
<dbReference type="PANTHER" id="PTHR44846:SF1">
    <property type="entry name" value="MANNOSYL-D-GLYCERATE TRANSPORT_METABOLISM SYSTEM REPRESSOR MNGR-RELATED"/>
    <property type="match status" value="1"/>
</dbReference>
<sequence>MPAKSKWERLADHLRSQIESGELAPGDKLPSTTELCQQHSVSAITVRQAIFKLRTEGLIEGVQGVGVFVAER</sequence>
<dbReference type="EMBL" id="FMHW01000002">
    <property type="protein sequence ID" value="SCL18730.1"/>
    <property type="molecule type" value="Genomic_DNA"/>
</dbReference>
<proteinExistence type="predicted"/>
<name>A0A1C6RNY1_9ACTN</name>
<dbReference type="OrthoDB" id="120836at2"/>
<keyword evidence="6" id="KW-1185">Reference proteome</keyword>
<organism evidence="5 6">
    <name type="scientific">Micromonospora pallida</name>
    <dbReference type="NCBI Taxonomy" id="145854"/>
    <lineage>
        <taxon>Bacteria</taxon>
        <taxon>Bacillati</taxon>
        <taxon>Actinomycetota</taxon>
        <taxon>Actinomycetes</taxon>
        <taxon>Micromonosporales</taxon>
        <taxon>Micromonosporaceae</taxon>
        <taxon>Micromonospora</taxon>
    </lineage>
</organism>
<dbReference type="PRINTS" id="PR00035">
    <property type="entry name" value="HTHGNTR"/>
</dbReference>
<evidence type="ECO:0000256" key="1">
    <source>
        <dbReference type="ARBA" id="ARBA00023015"/>
    </source>
</evidence>
<keyword evidence="1" id="KW-0805">Transcription regulation</keyword>
<dbReference type="GO" id="GO:0003677">
    <property type="term" value="F:DNA binding"/>
    <property type="evidence" value="ECO:0007669"/>
    <property type="project" value="UniProtKB-KW"/>
</dbReference>
<reference evidence="6" key="1">
    <citation type="submission" date="2016-06" db="EMBL/GenBank/DDBJ databases">
        <authorList>
            <person name="Varghese N."/>
            <person name="Submissions Spin"/>
        </authorList>
    </citation>
    <scope>NUCLEOTIDE SEQUENCE [LARGE SCALE GENOMIC DNA]</scope>
    <source>
        <strain evidence="6">DSM 43817</strain>
    </source>
</reference>
<dbReference type="InterPro" id="IPR036390">
    <property type="entry name" value="WH_DNA-bd_sf"/>
</dbReference>
<dbReference type="STRING" id="145854.GA0074692_0462"/>
<keyword evidence="3" id="KW-0804">Transcription</keyword>
<keyword evidence="2" id="KW-0238">DNA-binding</keyword>
<dbReference type="SMART" id="SM00345">
    <property type="entry name" value="HTH_GNTR"/>
    <property type="match status" value="1"/>
</dbReference>
<gene>
    <name evidence="5" type="ORF">GA0074692_0462</name>
</gene>
<dbReference type="AlphaFoldDB" id="A0A1C6RNY1"/>
<dbReference type="RefSeq" id="WP_091638833.1">
    <property type="nucleotide sequence ID" value="NZ_FMHW01000002.1"/>
</dbReference>
<dbReference type="CDD" id="cd07377">
    <property type="entry name" value="WHTH_GntR"/>
    <property type="match status" value="1"/>
</dbReference>
<dbReference type="SUPFAM" id="SSF46785">
    <property type="entry name" value="Winged helix' DNA-binding domain"/>
    <property type="match status" value="1"/>
</dbReference>
<dbReference type="InterPro" id="IPR000524">
    <property type="entry name" value="Tscrpt_reg_HTH_GntR"/>
</dbReference>
<feature type="domain" description="HTH gntR-type" evidence="4">
    <location>
        <begin position="4"/>
        <end position="72"/>
    </location>
</feature>
<dbReference type="PROSITE" id="PS50949">
    <property type="entry name" value="HTH_GNTR"/>
    <property type="match status" value="1"/>
</dbReference>
<evidence type="ECO:0000256" key="2">
    <source>
        <dbReference type="ARBA" id="ARBA00023125"/>
    </source>
</evidence>
<dbReference type="InterPro" id="IPR036388">
    <property type="entry name" value="WH-like_DNA-bd_sf"/>
</dbReference>
<accession>A0A1C6RNY1</accession>
<evidence type="ECO:0000313" key="6">
    <source>
        <dbReference type="Proteomes" id="UP000198959"/>
    </source>
</evidence>
<evidence type="ECO:0000259" key="4">
    <source>
        <dbReference type="PROSITE" id="PS50949"/>
    </source>
</evidence>
<evidence type="ECO:0000313" key="5">
    <source>
        <dbReference type="EMBL" id="SCL18730.1"/>
    </source>
</evidence>
<dbReference type="InterPro" id="IPR050679">
    <property type="entry name" value="Bact_HTH_transcr_reg"/>
</dbReference>
<dbReference type="Pfam" id="PF00392">
    <property type="entry name" value="GntR"/>
    <property type="match status" value="1"/>
</dbReference>
<dbReference type="PANTHER" id="PTHR44846">
    <property type="entry name" value="MANNOSYL-D-GLYCERATE TRANSPORT/METABOLISM SYSTEM REPRESSOR MNGR-RELATED"/>
    <property type="match status" value="1"/>
</dbReference>
<evidence type="ECO:0000256" key="3">
    <source>
        <dbReference type="ARBA" id="ARBA00023163"/>
    </source>
</evidence>
<dbReference type="GO" id="GO:0045892">
    <property type="term" value="P:negative regulation of DNA-templated transcription"/>
    <property type="evidence" value="ECO:0007669"/>
    <property type="project" value="TreeGrafter"/>
</dbReference>
<dbReference type="GO" id="GO:0003700">
    <property type="term" value="F:DNA-binding transcription factor activity"/>
    <property type="evidence" value="ECO:0007669"/>
    <property type="project" value="InterPro"/>
</dbReference>
<dbReference type="Proteomes" id="UP000198959">
    <property type="component" value="Unassembled WGS sequence"/>
</dbReference>
<dbReference type="Gene3D" id="1.10.10.10">
    <property type="entry name" value="Winged helix-like DNA-binding domain superfamily/Winged helix DNA-binding domain"/>
    <property type="match status" value="1"/>
</dbReference>